<dbReference type="EMBL" id="PGOL01000484">
    <property type="protein sequence ID" value="PKI69665.1"/>
    <property type="molecule type" value="Genomic_DNA"/>
</dbReference>
<dbReference type="AlphaFoldDB" id="A0A2I0KME1"/>
<organism evidence="2 3">
    <name type="scientific">Punica granatum</name>
    <name type="common">Pomegranate</name>
    <dbReference type="NCBI Taxonomy" id="22663"/>
    <lineage>
        <taxon>Eukaryota</taxon>
        <taxon>Viridiplantae</taxon>
        <taxon>Streptophyta</taxon>
        <taxon>Embryophyta</taxon>
        <taxon>Tracheophyta</taxon>
        <taxon>Spermatophyta</taxon>
        <taxon>Magnoliopsida</taxon>
        <taxon>eudicotyledons</taxon>
        <taxon>Gunneridae</taxon>
        <taxon>Pentapetalae</taxon>
        <taxon>rosids</taxon>
        <taxon>malvids</taxon>
        <taxon>Myrtales</taxon>
        <taxon>Lythraceae</taxon>
        <taxon>Punica</taxon>
    </lineage>
</organism>
<gene>
    <name evidence="2" type="ORF">CRG98_009936</name>
</gene>
<protein>
    <submittedName>
        <fullName evidence="2">Uncharacterized protein</fullName>
    </submittedName>
</protein>
<proteinExistence type="predicted"/>
<evidence type="ECO:0000313" key="3">
    <source>
        <dbReference type="Proteomes" id="UP000233551"/>
    </source>
</evidence>
<evidence type="ECO:0000256" key="1">
    <source>
        <dbReference type="SAM" id="MobiDB-lite"/>
    </source>
</evidence>
<accession>A0A2I0KME1</accession>
<name>A0A2I0KME1_PUNGR</name>
<evidence type="ECO:0000313" key="2">
    <source>
        <dbReference type="EMBL" id="PKI69665.1"/>
    </source>
</evidence>
<dbReference type="Proteomes" id="UP000233551">
    <property type="component" value="Unassembled WGS sequence"/>
</dbReference>
<sequence length="100" mass="11130">MVFSTAIQMFPDMLACRSRINMHNITSSGCEERVGEELKSRVTWLDPRMNVRVHEQGVRVSWGMVVGVRGRAQARQASESLGERAGAGKRARGSRQAQDV</sequence>
<feature type="region of interest" description="Disordered" evidence="1">
    <location>
        <begin position="73"/>
        <end position="100"/>
    </location>
</feature>
<keyword evidence="3" id="KW-1185">Reference proteome</keyword>
<reference evidence="2 3" key="1">
    <citation type="submission" date="2017-11" db="EMBL/GenBank/DDBJ databases">
        <title>De-novo sequencing of pomegranate (Punica granatum L.) genome.</title>
        <authorList>
            <person name="Akparov Z."/>
            <person name="Amiraslanov A."/>
            <person name="Hajiyeva S."/>
            <person name="Abbasov M."/>
            <person name="Kaur K."/>
            <person name="Hamwieh A."/>
            <person name="Solovyev V."/>
            <person name="Salamov A."/>
            <person name="Braich B."/>
            <person name="Kosarev P."/>
            <person name="Mahmoud A."/>
            <person name="Hajiyev E."/>
            <person name="Babayeva S."/>
            <person name="Izzatullayeva V."/>
            <person name="Mammadov A."/>
            <person name="Mammadov A."/>
            <person name="Sharifova S."/>
            <person name="Ojaghi J."/>
            <person name="Eynullazada K."/>
            <person name="Bayramov B."/>
            <person name="Abdulazimova A."/>
            <person name="Shahmuradov I."/>
        </authorList>
    </citation>
    <scope>NUCLEOTIDE SEQUENCE [LARGE SCALE GENOMIC DNA]</scope>
    <source>
        <strain evidence="3">cv. AG2017</strain>
        <tissue evidence="2">Leaf</tissue>
    </source>
</reference>
<comment type="caution">
    <text evidence="2">The sequence shown here is derived from an EMBL/GenBank/DDBJ whole genome shotgun (WGS) entry which is preliminary data.</text>
</comment>